<dbReference type="AlphaFoldDB" id="A0A7T8K896"/>
<feature type="region of interest" description="Disordered" evidence="1">
    <location>
        <begin position="69"/>
        <end position="90"/>
    </location>
</feature>
<organism evidence="2 3">
    <name type="scientific">Caligus rogercresseyi</name>
    <name type="common">Sea louse</name>
    <dbReference type="NCBI Taxonomy" id="217165"/>
    <lineage>
        <taxon>Eukaryota</taxon>
        <taxon>Metazoa</taxon>
        <taxon>Ecdysozoa</taxon>
        <taxon>Arthropoda</taxon>
        <taxon>Crustacea</taxon>
        <taxon>Multicrustacea</taxon>
        <taxon>Hexanauplia</taxon>
        <taxon>Copepoda</taxon>
        <taxon>Siphonostomatoida</taxon>
        <taxon>Caligidae</taxon>
        <taxon>Caligus</taxon>
    </lineage>
</organism>
<dbReference type="EMBL" id="CP045896">
    <property type="protein sequence ID" value="QQP49883.1"/>
    <property type="molecule type" value="Genomic_DNA"/>
</dbReference>
<feature type="region of interest" description="Disordered" evidence="1">
    <location>
        <begin position="1"/>
        <end position="56"/>
    </location>
</feature>
<evidence type="ECO:0000313" key="3">
    <source>
        <dbReference type="Proteomes" id="UP000595437"/>
    </source>
</evidence>
<protein>
    <submittedName>
        <fullName evidence="2">Uncharacterized protein</fullName>
    </submittedName>
</protein>
<reference evidence="3" key="1">
    <citation type="submission" date="2021-01" db="EMBL/GenBank/DDBJ databases">
        <title>Caligus Genome Assembly.</title>
        <authorList>
            <person name="Gallardo-Escarate C."/>
        </authorList>
    </citation>
    <scope>NUCLEOTIDE SEQUENCE [LARGE SCALE GENOMIC DNA]</scope>
</reference>
<proteinExistence type="predicted"/>
<dbReference type="OrthoDB" id="10063916at2759"/>
<evidence type="ECO:0000313" key="2">
    <source>
        <dbReference type="EMBL" id="QQP49883.1"/>
    </source>
</evidence>
<dbReference type="Proteomes" id="UP000595437">
    <property type="component" value="Chromosome 7"/>
</dbReference>
<accession>A0A7T8K896</accession>
<name>A0A7T8K896_CALRO</name>
<gene>
    <name evidence="2" type="ORF">FKW44_010698</name>
</gene>
<evidence type="ECO:0000256" key="1">
    <source>
        <dbReference type="SAM" id="MobiDB-lite"/>
    </source>
</evidence>
<keyword evidence="3" id="KW-1185">Reference proteome</keyword>
<sequence>MLPGFPPFGTGDASSVSAGHGAKAKLPSYDPVGHPLTHLPPNIAEARKRSRSPPSALCLEEEEAKKLRVQAASMKTNKDEPVPEGYMRFR</sequence>